<gene>
    <name evidence="1" type="ORF">MM59RIKEN_22900</name>
</gene>
<dbReference type="RefSeq" id="WP_213543352.1">
    <property type="nucleotide sequence ID" value="NZ_AP023420.1"/>
</dbReference>
<dbReference type="AlphaFoldDB" id="A0A810QHI9"/>
<reference evidence="1" key="1">
    <citation type="submission" date="2020-09" db="EMBL/GenBank/DDBJ databases">
        <title>New species isolated from human feces.</title>
        <authorList>
            <person name="Kitahara M."/>
            <person name="Shigeno Y."/>
            <person name="Shime M."/>
            <person name="Matsumoto Y."/>
            <person name="Nakamura S."/>
            <person name="Motooka D."/>
            <person name="Fukuoka S."/>
            <person name="Nishikawa H."/>
            <person name="Benno Y."/>
        </authorList>
    </citation>
    <scope>NUCLEOTIDE SEQUENCE</scope>
    <source>
        <strain evidence="1">MM59</strain>
    </source>
</reference>
<dbReference type="EMBL" id="AP023420">
    <property type="protein sequence ID" value="BCK84971.1"/>
    <property type="molecule type" value="Genomic_DNA"/>
</dbReference>
<protein>
    <submittedName>
        <fullName evidence="1">Uncharacterized protein</fullName>
    </submittedName>
</protein>
<evidence type="ECO:0000313" key="1">
    <source>
        <dbReference type="EMBL" id="BCK84971.1"/>
    </source>
</evidence>
<dbReference type="Proteomes" id="UP000679848">
    <property type="component" value="Chromosome"/>
</dbReference>
<dbReference type="KEGG" id="pfaa:MM59RIKEN_22900"/>
<sequence length="98" mass="11106">MDSSNPGPLLGRFKAENAENILKAYRIVMDVKETGKSYILQLVEFESRYSASHISHLFSKSKRVVLRKAKGGHAIRKWGDGTFTFYPFQAGIPFILKN</sequence>
<accession>A0A810QHI9</accession>
<organism evidence="1 2">
    <name type="scientific">Pusillibacter faecalis</name>
    <dbReference type="NCBI Taxonomy" id="2714358"/>
    <lineage>
        <taxon>Bacteria</taxon>
        <taxon>Bacillati</taxon>
        <taxon>Bacillota</taxon>
        <taxon>Clostridia</taxon>
        <taxon>Eubacteriales</taxon>
        <taxon>Oscillospiraceae</taxon>
        <taxon>Pusillibacter</taxon>
    </lineage>
</organism>
<name>A0A810QHI9_9FIRM</name>
<proteinExistence type="predicted"/>
<evidence type="ECO:0000313" key="2">
    <source>
        <dbReference type="Proteomes" id="UP000679848"/>
    </source>
</evidence>
<keyword evidence="2" id="KW-1185">Reference proteome</keyword>